<proteinExistence type="inferred from homology"/>
<dbReference type="GO" id="GO:0080044">
    <property type="term" value="F:quercetin 7-O-glucosyltransferase activity"/>
    <property type="evidence" value="ECO:0007669"/>
    <property type="project" value="TreeGrafter"/>
</dbReference>
<dbReference type="InterPro" id="IPR002213">
    <property type="entry name" value="UDP_glucos_trans"/>
</dbReference>
<dbReference type="EMBL" id="JACEFO010001947">
    <property type="protein sequence ID" value="KAF8692287.1"/>
    <property type="molecule type" value="Genomic_DNA"/>
</dbReference>
<keyword evidence="2 3" id="KW-0808">Transferase</keyword>
<dbReference type="GO" id="GO:0080043">
    <property type="term" value="F:quercetin 3-O-glucosyltransferase activity"/>
    <property type="evidence" value="ECO:0007669"/>
    <property type="project" value="TreeGrafter"/>
</dbReference>
<evidence type="ECO:0000313" key="4">
    <source>
        <dbReference type="EMBL" id="KAF8692287.1"/>
    </source>
</evidence>
<reference evidence="4" key="1">
    <citation type="submission" date="2020-07" db="EMBL/GenBank/DDBJ databases">
        <title>Genome sequence and genetic diversity analysis of an under-domesticated orphan crop, white fonio (Digitaria exilis).</title>
        <authorList>
            <person name="Bennetzen J.L."/>
            <person name="Chen S."/>
            <person name="Ma X."/>
            <person name="Wang X."/>
            <person name="Yssel A.E.J."/>
            <person name="Chaluvadi S.R."/>
            <person name="Johnson M."/>
            <person name="Gangashetty P."/>
            <person name="Hamidou F."/>
            <person name="Sanogo M.D."/>
            <person name="Zwaenepoel A."/>
            <person name="Wallace J."/>
            <person name="Van De Peer Y."/>
            <person name="Van Deynze A."/>
        </authorList>
    </citation>
    <scope>NUCLEOTIDE SEQUENCE</scope>
    <source>
        <tissue evidence="4">Leaves</tissue>
    </source>
</reference>
<dbReference type="FunFam" id="3.40.50.2000:FF:000128">
    <property type="entry name" value="Glycosyltransferase"/>
    <property type="match status" value="1"/>
</dbReference>
<dbReference type="Proteomes" id="UP000636709">
    <property type="component" value="Unassembled WGS sequence"/>
</dbReference>
<dbReference type="Gene3D" id="3.40.50.2000">
    <property type="entry name" value="Glycogen Phosphorylase B"/>
    <property type="match status" value="2"/>
</dbReference>
<comment type="caution">
    <text evidence="4">The sequence shown here is derived from an EMBL/GenBank/DDBJ whole genome shotgun (WGS) entry which is preliminary data.</text>
</comment>
<dbReference type="PANTHER" id="PTHR11926">
    <property type="entry name" value="GLUCOSYL/GLUCURONOSYL TRANSFERASES"/>
    <property type="match status" value="1"/>
</dbReference>
<evidence type="ECO:0008006" key="6">
    <source>
        <dbReference type="Google" id="ProtNLM"/>
    </source>
</evidence>
<keyword evidence="5" id="KW-1185">Reference proteome</keyword>
<evidence type="ECO:0000313" key="5">
    <source>
        <dbReference type="Proteomes" id="UP000636709"/>
    </source>
</evidence>
<dbReference type="PROSITE" id="PS00375">
    <property type="entry name" value="UDPGT"/>
    <property type="match status" value="1"/>
</dbReference>
<dbReference type="AlphaFoldDB" id="A0A835BA24"/>
<comment type="similarity">
    <text evidence="1 3">Belongs to the UDP-glycosyltransferase family.</text>
</comment>
<dbReference type="PANTHER" id="PTHR11926:SF1392">
    <property type="entry name" value="GLYCOSYLTRANSFERASE"/>
    <property type="match status" value="1"/>
</dbReference>
<dbReference type="OrthoDB" id="5835829at2759"/>
<protein>
    <recommendedName>
        <fullName evidence="6">UDP-glycosyltransferases domain-containing protein</fullName>
    </recommendedName>
</protein>
<name>A0A835BA24_9POAL</name>
<organism evidence="4 5">
    <name type="scientific">Digitaria exilis</name>
    <dbReference type="NCBI Taxonomy" id="1010633"/>
    <lineage>
        <taxon>Eukaryota</taxon>
        <taxon>Viridiplantae</taxon>
        <taxon>Streptophyta</taxon>
        <taxon>Embryophyta</taxon>
        <taxon>Tracheophyta</taxon>
        <taxon>Spermatophyta</taxon>
        <taxon>Magnoliopsida</taxon>
        <taxon>Liliopsida</taxon>
        <taxon>Poales</taxon>
        <taxon>Poaceae</taxon>
        <taxon>PACMAD clade</taxon>
        <taxon>Panicoideae</taxon>
        <taxon>Panicodae</taxon>
        <taxon>Paniceae</taxon>
        <taxon>Anthephorinae</taxon>
        <taxon>Digitaria</taxon>
    </lineage>
</organism>
<evidence type="ECO:0000256" key="1">
    <source>
        <dbReference type="ARBA" id="ARBA00009995"/>
    </source>
</evidence>
<keyword evidence="3" id="KW-0328">Glycosyltransferase</keyword>
<dbReference type="Pfam" id="PF00201">
    <property type="entry name" value="UDPGT"/>
    <property type="match status" value="1"/>
</dbReference>
<dbReference type="InterPro" id="IPR035595">
    <property type="entry name" value="UDP_glycos_trans_CS"/>
</dbReference>
<dbReference type="CDD" id="cd03784">
    <property type="entry name" value="GT1_Gtf-like"/>
    <property type="match status" value="1"/>
</dbReference>
<dbReference type="SUPFAM" id="SSF53756">
    <property type="entry name" value="UDP-Glycosyltransferase/glycogen phosphorylase"/>
    <property type="match status" value="1"/>
</dbReference>
<gene>
    <name evidence="4" type="ORF">HU200_039896</name>
</gene>
<evidence type="ECO:0000256" key="3">
    <source>
        <dbReference type="RuleBase" id="RU003718"/>
    </source>
</evidence>
<sequence length="290" mass="31778">MESFLRRRDLPRAIDPCVDGVLDPLLVTHAEGISHERAARAVILNTAASMEGPAISRIAPRVRDVFAIGPLHATSTRSAGTGSLWPEDDGCVAWLDGHADRSVVYVSLGSLAVMSHEEFTEFMSGLIAAGYPFLWVLRRDMVETPPTSSALSEAVEAAAEGDRARIVEWAPQQAVLRHRAVGCFLTHAGWNSTVEAAVEGVPMVCWPFFADQLINSRFVGAVWRTGVDMKDVCDRETVERTVREAMESGEIRDRAEAMARQLRMDVDEGGSSSSELRRLVRFINDLSAAK</sequence>
<evidence type="ECO:0000256" key="2">
    <source>
        <dbReference type="ARBA" id="ARBA00022679"/>
    </source>
</evidence>
<accession>A0A835BA24</accession>